<dbReference type="InterPro" id="IPR045851">
    <property type="entry name" value="AMP-bd_C_sf"/>
</dbReference>
<evidence type="ECO:0000256" key="5">
    <source>
        <dbReference type="ARBA" id="ARBA00022990"/>
    </source>
</evidence>
<dbReference type="Pfam" id="PF00501">
    <property type="entry name" value="AMP-binding"/>
    <property type="match status" value="1"/>
</dbReference>
<evidence type="ECO:0000313" key="9">
    <source>
        <dbReference type="EMBL" id="SEH30382.1"/>
    </source>
</evidence>
<dbReference type="Proteomes" id="UP000182983">
    <property type="component" value="Unassembled WGS sequence"/>
</dbReference>
<keyword evidence="5" id="KW-0007">Acetylation</keyword>
<evidence type="ECO:0000259" key="7">
    <source>
        <dbReference type="Pfam" id="PF00501"/>
    </source>
</evidence>
<keyword evidence="10" id="KW-1185">Reference proteome</keyword>
<dbReference type="EMBL" id="FNWO01000003">
    <property type="protein sequence ID" value="SEH30382.1"/>
    <property type="molecule type" value="Genomic_DNA"/>
</dbReference>
<organism evidence="9 10">
    <name type="scientific">Magnetospirillum fulvum</name>
    <name type="common">Rhodospirillum fulvum</name>
    <dbReference type="NCBI Taxonomy" id="1082"/>
    <lineage>
        <taxon>Bacteria</taxon>
        <taxon>Pseudomonadati</taxon>
        <taxon>Pseudomonadota</taxon>
        <taxon>Alphaproteobacteria</taxon>
        <taxon>Rhodospirillales</taxon>
        <taxon>Rhodospirillaceae</taxon>
        <taxon>Magnetospirillum</taxon>
    </lineage>
</organism>
<dbReference type="SUPFAM" id="SSF56801">
    <property type="entry name" value="Acetyl-CoA synthetase-like"/>
    <property type="match status" value="1"/>
</dbReference>
<accession>A0A1H6H524</accession>
<proteinExistence type="predicted"/>
<dbReference type="AlphaFoldDB" id="A0A1H6H524"/>
<name>A0A1H6H524_MAGFU</name>
<dbReference type="Gene3D" id="3.30.300.30">
    <property type="match status" value="1"/>
</dbReference>
<evidence type="ECO:0000256" key="2">
    <source>
        <dbReference type="ARBA" id="ARBA00022598"/>
    </source>
</evidence>
<dbReference type="GO" id="GO:0006085">
    <property type="term" value="P:acetyl-CoA biosynthetic process"/>
    <property type="evidence" value="ECO:0007669"/>
    <property type="project" value="TreeGrafter"/>
</dbReference>
<dbReference type="InterPro" id="IPR000873">
    <property type="entry name" value="AMP-dep_synth/lig_dom"/>
</dbReference>
<feature type="compositionally biased region" description="Polar residues" evidence="6">
    <location>
        <begin position="1"/>
        <end position="12"/>
    </location>
</feature>
<sequence length="581" mass="61946">MASSKSSDTVNEGASAGPTSRWDELREELCTHPDGGFNIGAACSDRHLAAGQGERIAVRCLGPRMQQRDISYAELADRSSRLAAVLIGLGLQPGDTVAVLLRRVPELFVSALGVLKAGGVYCPLFATFGPGPIRSRLGLAQAKVLIVADDLYARKVAASRAALPDLHHVLLVGEDGVRTVPPEDCLDFTTLVEAASPAAAIATRPTDPALLHFTSGTTGTPKGVVQSHRAMLAHLITGRELFGLEPDDIFWCTADPGWITNTAYGVIAPLACGATVLADEADINPRRWYGILADEKVTAWYTTPTAIRAMMRYGAALARSYRSNSLRVAASVGEPLNTEAVLWGQKALGVPFLDTWWQTEIGSVAIANCPSETQRPGSMGRVLPGIHAAVVKREGSHLEVIETPDIVGELAIRPGWPSMLSGYVGNGVLLGAGLHDGWYLTGDLVRRDADGYYWFVGRADDMIKCGGLQIGPFEVEGLLMNHPALAEVGVVGKPDLLLREVPVAFASLNPGFQAGDALRAEVLAFARQELGSAMAPRELHFIPELPKTIAGKIMRRVLKAKAVEEPEDIDPLPLSSPCAEV</sequence>
<dbReference type="Gene3D" id="3.40.50.12780">
    <property type="entry name" value="N-terminal domain of ligase-like"/>
    <property type="match status" value="1"/>
</dbReference>
<dbReference type="EC" id="6.2.1.1" evidence="1"/>
<evidence type="ECO:0000313" key="10">
    <source>
        <dbReference type="Proteomes" id="UP000182983"/>
    </source>
</evidence>
<evidence type="ECO:0000256" key="1">
    <source>
        <dbReference type="ARBA" id="ARBA00013275"/>
    </source>
</evidence>
<dbReference type="GO" id="GO:0005524">
    <property type="term" value="F:ATP binding"/>
    <property type="evidence" value="ECO:0007669"/>
    <property type="project" value="UniProtKB-KW"/>
</dbReference>
<keyword evidence="4" id="KW-0067">ATP-binding</keyword>
<dbReference type="InterPro" id="IPR042099">
    <property type="entry name" value="ANL_N_sf"/>
</dbReference>
<evidence type="ECO:0000256" key="3">
    <source>
        <dbReference type="ARBA" id="ARBA00022741"/>
    </source>
</evidence>
<evidence type="ECO:0000256" key="4">
    <source>
        <dbReference type="ARBA" id="ARBA00022840"/>
    </source>
</evidence>
<dbReference type="PANTHER" id="PTHR24095">
    <property type="entry name" value="ACETYL-COENZYME A SYNTHETASE"/>
    <property type="match status" value="1"/>
</dbReference>
<dbReference type="Pfam" id="PF13193">
    <property type="entry name" value="AMP-binding_C"/>
    <property type="match status" value="1"/>
</dbReference>
<dbReference type="PROSITE" id="PS00455">
    <property type="entry name" value="AMP_BINDING"/>
    <property type="match status" value="1"/>
</dbReference>
<feature type="domain" description="AMP-dependent synthetase/ligase" evidence="7">
    <location>
        <begin position="49"/>
        <end position="423"/>
    </location>
</feature>
<dbReference type="PANTHER" id="PTHR24095:SF14">
    <property type="entry name" value="ACETYL-COENZYME A SYNTHETASE 1"/>
    <property type="match status" value="1"/>
</dbReference>
<dbReference type="InterPro" id="IPR025110">
    <property type="entry name" value="AMP-bd_C"/>
</dbReference>
<keyword evidence="3" id="KW-0547">Nucleotide-binding</keyword>
<dbReference type="GO" id="GO:0003987">
    <property type="term" value="F:acetate-CoA ligase activity"/>
    <property type="evidence" value="ECO:0007669"/>
    <property type="project" value="UniProtKB-EC"/>
</dbReference>
<gene>
    <name evidence="9" type="ORF">SAMN04244559_00902</name>
</gene>
<evidence type="ECO:0000256" key="6">
    <source>
        <dbReference type="SAM" id="MobiDB-lite"/>
    </source>
</evidence>
<reference evidence="10" key="1">
    <citation type="submission" date="2016-10" db="EMBL/GenBank/DDBJ databases">
        <authorList>
            <person name="Varghese N."/>
            <person name="Submissions S."/>
        </authorList>
    </citation>
    <scope>NUCLEOTIDE SEQUENCE [LARGE SCALE GENOMIC DNA]</scope>
    <source>
        <strain evidence="10">DSM 13234</strain>
    </source>
</reference>
<protein>
    <recommendedName>
        <fullName evidence="1">acetate--CoA ligase</fullName>
        <ecNumber evidence="1">6.2.1.1</ecNumber>
    </recommendedName>
</protein>
<evidence type="ECO:0000259" key="8">
    <source>
        <dbReference type="Pfam" id="PF13193"/>
    </source>
</evidence>
<dbReference type="RefSeq" id="WP_074765982.1">
    <property type="nucleotide sequence ID" value="NZ_FNWO01000003.1"/>
</dbReference>
<dbReference type="GO" id="GO:0005829">
    <property type="term" value="C:cytosol"/>
    <property type="evidence" value="ECO:0007669"/>
    <property type="project" value="TreeGrafter"/>
</dbReference>
<dbReference type="OrthoDB" id="4471305at2"/>
<feature type="domain" description="AMP-binding enzyme C-terminal" evidence="8">
    <location>
        <begin position="474"/>
        <end position="552"/>
    </location>
</feature>
<dbReference type="InterPro" id="IPR020845">
    <property type="entry name" value="AMP-binding_CS"/>
</dbReference>
<feature type="region of interest" description="Disordered" evidence="6">
    <location>
        <begin position="1"/>
        <end position="23"/>
    </location>
</feature>
<keyword evidence="2" id="KW-0436">Ligase</keyword>